<accession>A0A3R9MQY5</accession>
<dbReference type="OrthoDB" id="793934at2"/>
<dbReference type="Proteomes" id="UP000273500">
    <property type="component" value="Unassembled WGS sequence"/>
</dbReference>
<sequence>MAERIITLCYRKIIDATSPRPWDKLVFEDTYGELRLQAQVFNTDGRFRTYAELLHQVPGAGQLPFLVSAVVRGYLPQLNGLIPDIVDNLGRHFLKFSRFQFEIINSDLRDRSRHQVAINFYSDALCWHDTIGTLLLVSEAAAVSESGEWLTHLVPVQPYLSVYSIQQPPAP</sequence>
<name>A0A3R9MQY5_9BACT</name>
<reference evidence="1 2" key="1">
    <citation type="submission" date="2018-12" db="EMBL/GenBank/DDBJ databases">
        <authorList>
            <person name="Feng G."/>
            <person name="Zhu H."/>
        </authorList>
    </citation>
    <scope>NUCLEOTIDE SEQUENCE [LARGE SCALE GENOMIC DNA]</scope>
    <source>
        <strain evidence="1 2">KCTC 12533</strain>
    </source>
</reference>
<dbReference type="RefSeq" id="WP_125418171.1">
    <property type="nucleotide sequence ID" value="NZ_RWIT01000001.1"/>
</dbReference>
<dbReference type="EMBL" id="RWIT01000001">
    <property type="protein sequence ID" value="RSK51471.1"/>
    <property type="molecule type" value="Genomic_DNA"/>
</dbReference>
<evidence type="ECO:0000313" key="1">
    <source>
        <dbReference type="EMBL" id="RSK51471.1"/>
    </source>
</evidence>
<proteinExistence type="predicted"/>
<comment type="caution">
    <text evidence="1">The sequence shown here is derived from an EMBL/GenBank/DDBJ whole genome shotgun (WGS) entry which is preliminary data.</text>
</comment>
<protein>
    <submittedName>
        <fullName evidence="1">Uncharacterized protein</fullName>
    </submittedName>
</protein>
<gene>
    <name evidence="1" type="ORF">EI291_03945</name>
</gene>
<keyword evidence="2" id="KW-1185">Reference proteome</keyword>
<organism evidence="1 2">
    <name type="scientific">Hymenobacter rigui</name>
    <dbReference type="NCBI Taxonomy" id="334424"/>
    <lineage>
        <taxon>Bacteria</taxon>
        <taxon>Pseudomonadati</taxon>
        <taxon>Bacteroidota</taxon>
        <taxon>Cytophagia</taxon>
        <taxon>Cytophagales</taxon>
        <taxon>Hymenobacteraceae</taxon>
        <taxon>Hymenobacter</taxon>
    </lineage>
</organism>
<evidence type="ECO:0000313" key="2">
    <source>
        <dbReference type="Proteomes" id="UP000273500"/>
    </source>
</evidence>
<dbReference type="AlphaFoldDB" id="A0A3R9MQY5"/>